<dbReference type="InterPro" id="IPR008978">
    <property type="entry name" value="HSP20-like_chaperone"/>
</dbReference>
<feature type="domain" description="SHSP" evidence="3">
    <location>
        <begin position="22"/>
        <end position="137"/>
    </location>
</feature>
<evidence type="ECO:0000313" key="4">
    <source>
        <dbReference type="EMBL" id="MBS0125596.1"/>
    </source>
</evidence>
<name>A0A8J8B7X7_9RHOB</name>
<comment type="caution">
    <text evidence="4">The sequence shown here is derived from an EMBL/GenBank/DDBJ whole genome shotgun (WGS) entry which is preliminary data.</text>
</comment>
<evidence type="ECO:0000259" key="3">
    <source>
        <dbReference type="PROSITE" id="PS01031"/>
    </source>
</evidence>
<dbReference type="InterPro" id="IPR002068">
    <property type="entry name" value="A-crystallin/Hsp20_dom"/>
</dbReference>
<reference evidence="4" key="1">
    <citation type="submission" date="2021-04" db="EMBL/GenBank/DDBJ databases">
        <authorList>
            <person name="Yoon J."/>
        </authorList>
    </citation>
    <scope>NUCLEOTIDE SEQUENCE</scope>
    <source>
        <strain evidence="4">KMU-90</strain>
    </source>
</reference>
<dbReference type="EMBL" id="JAGTUU010000006">
    <property type="protein sequence ID" value="MBS0125596.1"/>
    <property type="molecule type" value="Genomic_DNA"/>
</dbReference>
<comment type="similarity">
    <text evidence="1 2">Belongs to the small heat shock protein (HSP20) family.</text>
</comment>
<dbReference type="AlphaFoldDB" id="A0A8J8B7X7"/>
<dbReference type="PROSITE" id="PS01031">
    <property type="entry name" value="SHSP"/>
    <property type="match status" value="1"/>
</dbReference>
<protein>
    <submittedName>
        <fullName evidence="4">Hsp20/alpha crystallin family protein</fullName>
    </submittedName>
</protein>
<keyword evidence="5" id="KW-1185">Reference proteome</keyword>
<dbReference type="CDD" id="cd06464">
    <property type="entry name" value="ACD_sHsps-like"/>
    <property type="match status" value="1"/>
</dbReference>
<dbReference type="Proteomes" id="UP000681356">
    <property type="component" value="Unassembled WGS sequence"/>
</dbReference>
<evidence type="ECO:0000313" key="5">
    <source>
        <dbReference type="Proteomes" id="UP000681356"/>
    </source>
</evidence>
<dbReference type="Pfam" id="PF00011">
    <property type="entry name" value="HSP20"/>
    <property type="match status" value="1"/>
</dbReference>
<evidence type="ECO:0000256" key="1">
    <source>
        <dbReference type="PROSITE-ProRule" id="PRU00285"/>
    </source>
</evidence>
<dbReference type="InterPro" id="IPR031107">
    <property type="entry name" value="Small_HSP"/>
</dbReference>
<sequence length="137" mass="15018">MVESSQSGLWPNLYAPFRGLGTKLGEWLSPASDASSDETAYRITMELPGVPEEAIDLTVDQGVLTVSGEKTESREEKGETWYFSERQFGGFRRSFRLPSDADAARAEAHVKDGVLEITVPRKAPDAGQGTKIAVKRK</sequence>
<dbReference type="RefSeq" id="WP_212537559.1">
    <property type="nucleotide sequence ID" value="NZ_JAGTUU010000006.1"/>
</dbReference>
<accession>A0A8J8B7X7</accession>
<dbReference type="PANTHER" id="PTHR11527">
    <property type="entry name" value="HEAT-SHOCK PROTEIN 20 FAMILY MEMBER"/>
    <property type="match status" value="1"/>
</dbReference>
<dbReference type="Gene3D" id="2.60.40.790">
    <property type="match status" value="1"/>
</dbReference>
<organism evidence="4 5">
    <name type="scientific">Thetidibacter halocola</name>
    <dbReference type="NCBI Taxonomy" id="2827239"/>
    <lineage>
        <taxon>Bacteria</taxon>
        <taxon>Pseudomonadati</taxon>
        <taxon>Pseudomonadota</taxon>
        <taxon>Alphaproteobacteria</taxon>
        <taxon>Rhodobacterales</taxon>
        <taxon>Roseobacteraceae</taxon>
        <taxon>Thetidibacter</taxon>
    </lineage>
</organism>
<evidence type="ECO:0000256" key="2">
    <source>
        <dbReference type="RuleBase" id="RU003616"/>
    </source>
</evidence>
<dbReference type="SUPFAM" id="SSF49764">
    <property type="entry name" value="HSP20-like chaperones"/>
    <property type="match status" value="1"/>
</dbReference>
<proteinExistence type="inferred from homology"/>
<gene>
    <name evidence="4" type="ORF">KB874_16030</name>
</gene>